<keyword evidence="2" id="KW-0645">Protease</keyword>
<evidence type="ECO:0000259" key="5">
    <source>
        <dbReference type="Pfam" id="PF02902"/>
    </source>
</evidence>
<gene>
    <name evidence="7" type="primary">LOC108854790</name>
</gene>
<name>A0A6J0NHE5_RAPSA</name>
<protein>
    <submittedName>
        <fullName evidence="7">Uncharacterized protein LOC108854790 isoform X1</fullName>
    </submittedName>
</protein>
<evidence type="ECO:0000256" key="2">
    <source>
        <dbReference type="ARBA" id="ARBA00022670"/>
    </source>
</evidence>
<dbReference type="InterPro" id="IPR038765">
    <property type="entry name" value="Papain-like_cys_pep_sf"/>
</dbReference>
<dbReference type="Pfam" id="PF02902">
    <property type="entry name" value="Peptidase_C48"/>
    <property type="match status" value="1"/>
</dbReference>
<sequence>MSIENVLNNLSEYSTPPRVNARFQEANFAIYNRDTAGSGFVCGLQVDENCAQSANSGNRSRQNSFSRKLESRHGVDEKQMDEPSFSLGVTHEEQTCRNANTEPTEVICQGTPEAMNVDDSLEGDLRNVNSKSRRREDTAEKGIPSVSLGLTQEEQLLGDVLLMPEEQTQRENAFAVTVADNIVECQGTRKSKRQRVVPPNLLADYQCGSQIMLRAREWQKYVFGNDSVSEMERKYERLLTKLSHQVVMNVGGLFVSGKDIALILSRSRVFPAKVIDILVRLVRTSCMHNMECTSGRCVEFLDSKFIAAMNRTFPKFCKSSNKETFVFPPALRAMFPTSAEADTLPTRYYFPCFLGNNHWVGICFDASEGVLTVLDCNIGLLKDNVMEKHLKPIVLMLPYLARFACQPAGEDPIIQYFDVVRPKSLEQVTNPAESGLMAVVLMARHAFYGKQACKHISSSVLEEEGKRAAILTFEMQEKL</sequence>
<dbReference type="InterPro" id="IPR003653">
    <property type="entry name" value="Peptidase_C48_C"/>
</dbReference>
<reference evidence="6" key="1">
    <citation type="journal article" date="2019" name="Database">
        <title>The radish genome database (RadishGD): an integrated information resource for radish genomics.</title>
        <authorList>
            <person name="Yu H.J."/>
            <person name="Baek S."/>
            <person name="Lee Y.J."/>
            <person name="Cho A."/>
            <person name="Mun J.H."/>
        </authorList>
    </citation>
    <scope>NUCLEOTIDE SEQUENCE [LARGE SCALE GENOMIC DNA]</scope>
    <source>
        <strain evidence="6">cv. WK10039</strain>
    </source>
</reference>
<feature type="compositionally biased region" description="Basic and acidic residues" evidence="4">
    <location>
        <begin position="67"/>
        <end position="81"/>
    </location>
</feature>
<dbReference type="GO" id="GO:0006508">
    <property type="term" value="P:proteolysis"/>
    <property type="evidence" value="ECO:0007669"/>
    <property type="project" value="UniProtKB-KW"/>
</dbReference>
<evidence type="ECO:0000313" key="6">
    <source>
        <dbReference type="Proteomes" id="UP000504610"/>
    </source>
</evidence>
<proteinExistence type="inferred from homology"/>
<feature type="compositionally biased region" description="Polar residues" evidence="4">
    <location>
        <begin position="53"/>
        <end position="66"/>
    </location>
</feature>
<dbReference type="KEGG" id="rsz:108854790"/>
<evidence type="ECO:0000256" key="4">
    <source>
        <dbReference type="SAM" id="MobiDB-lite"/>
    </source>
</evidence>
<keyword evidence="3" id="KW-0378">Hydrolase</keyword>
<dbReference type="SUPFAM" id="SSF54001">
    <property type="entry name" value="Cysteine proteinases"/>
    <property type="match status" value="1"/>
</dbReference>
<dbReference type="GeneID" id="108854790"/>
<keyword evidence="6" id="KW-1185">Reference proteome</keyword>
<evidence type="ECO:0000256" key="3">
    <source>
        <dbReference type="ARBA" id="ARBA00022801"/>
    </source>
</evidence>
<dbReference type="AlphaFoldDB" id="A0A6J0NHE5"/>
<comment type="similarity">
    <text evidence="1">Belongs to the peptidase C48 family.</text>
</comment>
<reference evidence="7" key="2">
    <citation type="submission" date="2025-08" db="UniProtKB">
        <authorList>
            <consortium name="RefSeq"/>
        </authorList>
    </citation>
    <scope>IDENTIFICATION</scope>
    <source>
        <tissue evidence="7">Leaf</tissue>
    </source>
</reference>
<feature type="region of interest" description="Disordered" evidence="4">
    <location>
        <begin position="53"/>
        <end position="88"/>
    </location>
</feature>
<feature type="domain" description="Ubiquitin-like protease family profile" evidence="5">
    <location>
        <begin position="272"/>
        <end position="452"/>
    </location>
</feature>
<organism evidence="6 7">
    <name type="scientific">Raphanus sativus</name>
    <name type="common">Radish</name>
    <name type="synonym">Raphanus raphanistrum var. sativus</name>
    <dbReference type="NCBI Taxonomy" id="3726"/>
    <lineage>
        <taxon>Eukaryota</taxon>
        <taxon>Viridiplantae</taxon>
        <taxon>Streptophyta</taxon>
        <taxon>Embryophyta</taxon>
        <taxon>Tracheophyta</taxon>
        <taxon>Spermatophyta</taxon>
        <taxon>Magnoliopsida</taxon>
        <taxon>eudicotyledons</taxon>
        <taxon>Gunneridae</taxon>
        <taxon>Pentapetalae</taxon>
        <taxon>rosids</taxon>
        <taxon>malvids</taxon>
        <taxon>Brassicales</taxon>
        <taxon>Brassicaceae</taxon>
        <taxon>Brassiceae</taxon>
        <taxon>Raphanus</taxon>
    </lineage>
</organism>
<dbReference type="RefSeq" id="XP_018483954.1">
    <property type="nucleotide sequence ID" value="XM_018628452.2"/>
</dbReference>
<evidence type="ECO:0000313" key="7">
    <source>
        <dbReference type="RefSeq" id="XP_018483954.1"/>
    </source>
</evidence>
<dbReference type="GO" id="GO:0008234">
    <property type="term" value="F:cysteine-type peptidase activity"/>
    <property type="evidence" value="ECO:0007669"/>
    <property type="project" value="InterPro"/>
</dbReference>
<accession>A0A6J0NHE5</accession>
<evidence type="ECO:0000256" key="1">
    <source>
        <dbReference type="ARBA" id="ARBA00005234"/>
    </source>
</evidence>
<dbReference type="Proteomes" id="UP000504610">
    <property type="component" value="Chromosome 4"/>
</dbReference>